<keyword evidence="2" id="KW-1185">Reference proteome</keyword>
<dbReference type="EMBL" id="FO681347">
    <property type="protein sequence ID" value="CCV64253.1"/>
    <property type="molecule type" value="Genomic_DNA"/>
</dbReference>
<dbReference type="AlphaFoldDB" id="U4KKS4"/>
<dbReference type="HOGENOM" id="CLU_1032993_0_0_14"/>
<evidence type="ECO:0000313" key="1">
    <source>
        <dbReference type="EMBL" id="CCV64253.1"/>
    </source>
</evidence>
<proteinExistence type="predicted"/>
<dbReference type="Proteomes" id="UP000032740">
    <property type="component" value="Chromosome"/>
</dbReference>
<dbReference type="STRING" id="1318466.BN85406760"/>
<organism evidence="1 2">
    <name type="scientific">Alteracholeplasma palmae (strain ATCC 49389 / J233)</name>
    <name type="common">Acholeplasma palmae</name>
    <dbReference type="NCBI Taxonomy" id="1318466"/>
    <lineage>
        <taxon>Bacteria</taxon>
        <taxon>Bacillati</taxon>
        <taxon>Mycoplasmatota</taxon>
        <taxon>Mollicutes</taxon>
        <taxon>Acholeplasmatales</taxon>
        <taxon>Acholeplasmataceae</taxon>
        <taxon>Acholeplasma</taxon>
    </lineage>
</organism>
<protein>
    <submittedName>
        <fullName evidence="1">Uncharacterized protein</fullName>
    </submittedName>
</protein>
<name>U4KKS4_ALTPJ</name>
<dbReference type="KEGG" id="apal:BN85406760"/>
<reference evidence="1 2" key="1">
    <citation type="journal article" date="2013" name="J. Mol. Microbiol. Biotechnol.">
        <title>Analysis of the Complete Genomes of Acholeplasma brassicae , A. palmae and A. laidlawii and Their Comparison to the Obligate Parasites from ' Candidatus Phytoplasma'.</title>
        <authorList>
            <person name="Kube M."/>
            <person name="Siewert C."/>
            <person name="Migdoll A.M."/>
            <person name="Duduk B."/>
            <person name="Holz S."/>
            <person name="Rabus R."/>
            <person name="Seemuller E."/>
            <person name="Mitrovic J."/>
            <person name="Muller I."/>
            <person name="Buttner C."/>
            <person name="Reinhardt R."/>
        </authorList>
    </citation>
    <scope>NUCLEOTIDE SEQUENCE [LARGE SCALE GENOMIC DNA]</scope>
    <source>
        <strain evidence="1 2">J233</strain>
    </source>
</reference>
<dbReference type="RefSeq" id="WP_026658468.1">
    <property type="nucleotide sequence ID" value="NC_022538.1"/>
</dbReference>
<evidence type="ECO:0000313" key="2">
    <source>
        <dbReference type="Proteomes" id="UP000032740"/>
    </source>
</evidence>
<gene>
    <name evidence="1" type="ORF">BN85406760</name>
</gene>
<accession>U4KKS4</accession>
<sequence length="269" mass="31727">MNDLINSVEKYKNNKIRTTKRIHVFYEGRVTEKDLIELFNKEMTRLNIKEDILSFIDINVSSEPNNDLNYIIKTVNKKKSYTNTSGNQIYFYKGDYVLYLHDFDIYHDYRDSKNEANENRVKTAIRNFDIKFKEVNQNKKITFLIIPSFPSIEYPIALGCIATEELRSINISNKQDCIAYINQKTKFRITEKVKDFTNVLLSRAYSHDRMIFNCSFDRVNKKLLQNLKEFNSELLANGIDKFVANRNRSFSYLDGIVGIINDFYMSITK</sequence>